<dbReference type="Pfam" id="PF09278">
    <property type="entry name" value="MerR-DNA-bind"/>
    <property type="match status" value="1"/>
</dbReference>
<keyword evidence="2" id="KW-0238">DNA-binding</keyword>
<dbReference type="InterPro" id="IPR015358">
    <property type="entry name" value="Tscrpt_reg_MerR_DNA-bd"/>
</dbReference>
<proteinExistence type="predicted"/>
<dbReference type="InterPro" id="IPR047057">
    <property type="entry name" value="MerR_fam"/>
</dbReference>
<dbReference type="RefSeq" id="WP_069969989.1">
    <property type="nucleotide sequence ID" value="NZ_CM124774.1"/>
</dbReference>
<protein>
    <submittedName>
        <fullName evidence="6">Heavy metal-responsive transcriptional regulator</fullName>
    </submittedName>
</protein>
<evidence type="ECO:0000256" key="1">
    <source>
        <dbReference type="ARBA" id="ARBA00023015"/>
    </source>
</evidence>
<organism evidence="6">
    <name type="scientific">Desertifilum tharense IPPAS B-1220</name>
    <dbReference type="NCBI Taxonomy" id="1781255"/>
    <lineage>
        <taxon>Bacteria</taxon>
        <taxon>Bacillati</taxon>
        <taxon>Cyanobacteriota</taxon>
        <taxon>Cyanophyceae</taxon>
        <taxon>Desertifilales</taxon>
        <taxon>Desertifilaceae</taxon>
        <taxon>Desertifilum</taxon>
    </lineage>
</organism>
<dbReference type="GO" id="GO:0003700">
    <property type="term" value="F:DNA-binding transcription factor activity"/>
    <property type="evidence" value="ECO:0007669"/>
    <property type="project" value="InterPro"/>
</dbReference>
<dbReference type="OrthoDB" id="9791488at2"/>
<dbReference type="PROSITE" id="PS50937">
    <property type="entry name" value="HTH_MERR_2"/>
    <property type="match status" value="1"/>
</dbReference>
<dbReference type="PRINTS" id="PR00040">
    <property type="entry name" value="HTHMERR"/>
</dbReference>
<dbReference type="Gene3D" id="1.10.1660.10">
    <property type="match status" value="1"/>
</dbReference>
<dbReference type="PANTHER" id="PTHR30204:SF94">
    <property type="entry name" value="HEAVY METAL-DEPENDENT TRANSCRIPTIONAL REGULATOR HI_0293-RELATED"/>
    <property type="match status" value="1"/>
</dbReference>
<sequence>MLTQPLLLIGQVATLSGIGIKTIRYYEELGLIRADDRTDGGFRQFSPQVMMRLAFIKRAQSLGLSLNEIKQCLEVYDRGELPCGEVRHQLEEKVTEIDKKIEQLLTLKQELQQLLNHWEPSEHSTWGDRHSPICPIIQNESTTGA</sequence>
<dbReference type="EMBL" id="MJGC01000132">
    <property type="protein sequence ID" value="OEJ72382.1"/>
    <property type="molecule type" value="Genomic_DNA"/>
</dbReference>
<dbReference type="InterPro" id="IPR000551">
    <property type="entry name" value="MerR-type_HTH_dom"/>
</dbReference>
<dbReference type="GO" id="GO:0003677">
    <property type="term" value="F:DNA binding"/>
    <property type="evidence" value="ECO:0007669"/>
    <property type="project" value="UniProtKB-KW"/>
</dbReference>
<reference evidence="6" key="1">
    <citation type="submission" date="2016-09" db="EMBL/GenBank/DDBJ databases">
        <title>Draft genome of thermotolerant cyanobacterium Desertifilum sp. strain IPPAS B-1220.</title>
        <authorList>
            <person name="Sinetova M.A."/>
            <person name="Bolakhan K."/>
            <person name="Zayadan B.K."/>
            <person name="Mironov K.S."/>
            <person name="Ustinova V."/>
            <person name="Kupriyanova E.V."/>
            <person name="Sidorov R.A."/>
            <person name="Skrypnik A.N."/>
            <person name="Gogoleva N.E."/>
            <person name="Gogolev Y.V."/>
            <person name="Los D.A."/>
        </authorList>
    </citation>
    <scope>NUCLEOTIDE SEQUENCE [LARGE SCALE GENOMIC DNA]</scope>
    <source>
        <strain evidence="6">IPPAS B-1220</strain>
    </source>
</reference>
<comment type="caution">
    <text evidence="6">The sequence shown here is derived from an EMBL/GenBank/DDBJ whole genome shotgun (WGS) entry which is preliminary data.</text>
</comment>
<dbReference type="CDD" id="cd04770">
    <property type="entry name" value="HTH_HMRTR"/>
    <property type="match status" value="1"/>
</dbReference>
<evidence type="ECO:0000256" key="4">
    <source>
        <dbReference type="SAM" id="Coils"/>
    </source>
</evidence>
<name>A0A1E5QCI0_9CYAN</name>
<dbReference type="Pfam" id="PF00376">
    <property type="entry name" value="MerR"/>
    <property type="match status" value="1"/>
</dbReference>
<dbReference type="AlphaFoldDB" id="A0A1E5QCI0"/>
<dbReference type="PANTHER" id="PTHR30204">
    <property type="entry name" value="REDOX-CYCLING DRUG-SENSING TRANSCRIPTIONAL ACTIVATOR SOXR"/>
    <property type="match status" value="1"/>
</dbReference>
<dbReference type="STRING" id="1781255.BH720_25225"/>
<keyword evidence="1" id="KW-0805">Transcription regulation</keyword>
<feature type="coiled-coil region" evidence="4">
    <location>
        <begin position="87"/>
        <end position="117"/>
    </location>
</feature>
<feature type="domain" description="HTH merR-type" evidence="5">
    <location>
        <begin position="1"/>
        <end position="75"/>
    </location>
</feature>
<accession>A0A1E5QCI0</accession>
<gene>
    <name evidence="6" type="ORF">BH720_25225</name>
</gene>
<evidence type="ECO:0000256" key="3">
    <source>
        <dbReference type="ARBA" id="ARBA00023163"/>
    </source>
</evidence>
<dbReference type="InterPro" id="IPR009061">
    <property type="entry name" value="DNA-bd_dom_put_sf"/>
</dbReference>
<dbReference type="SMART" id="SM00422">
    <property type="entry name" value="HTH_MERR"/>
    <property type="match status" value="1"/>
</dbReference>
<dbReference type="SUPFAM" id="SSF46955">
    <property type="entry name" value="Putative DNA-binding domain"/>
    <property type="match status" value="1"/>
</dbReference>
<keyword evidence="3" id="KW-0804">Transcription</keyword>
<evidence type="ECO:0000313" key="6">
    <source>
        <dbReference type="EMBL" id="OEJ72382.1"/>
    </source>
</evidence>
<keyword evidence="4" id="KW-0175">Coiled coil</keyword>
<evidence type="ECO:0000259" key="5">
    <source>
        <dbReference type="PROSITE" id="PS50937"/>
    </source>
</evidence>
<evidence type="ECO:0000256" key="2">
    <source>
        <dbReference type="ARBA" id="ARBA00023125"/>
    </source>
</evidence>